<dbReference type="AlphaFoldDB" id="A0A8C4MJJ3"/>
<sequence length="157" mass="16357">SDLHHAVLGLDGQLLGGEVVDVQGHAPAVGRLPDLRDAAAQLPAERAAVGGPGHGHRGGALDRHPGQRTHVARPAAVPEPLCPLFRHPGQPEGLVEEAALGRVPVAKRVPAGAPQEREGHAALRHPRSGLRVRLCCGSEKCAAPGPRRFYGPPAGYF</sequence>
<protein>
    <submittedName>
        <fullName evidence="1">Uncharacterized protein</fullName>
    </submittedName>
</protein>
<dbReference type="Ensembl" id="ENSEAST00005026859.2">
    <property type="protein sequence ID" value="ENSEASP00005024752.2"/>
    <property type="gene ID" value="ENSEASG00005016843.2"/>
</dbReference>
<reference evidence="1" key="3">
    <citation type="submission" date="2025-09" db="UniProtKB">
        <authorList>
            <consortium name="Ensembl"/>
        </authorList>
    </citation>
    <scope>IDENTIFICATION</scope>
</reference>
<organism evidence="1 2">
    <name type="scientific">Equus asinus</name>
    <name type="common">Donkey</name>
    <name type="synonym">Equus africanus asinus</name>
    <dbReference type="NCBI Taxonomy" id="9793"/>
    <lineage>
        <taxon>Eukaryota</taxon>
        <taxon>Metazoa</taxon>
        <taxon>Chordata</taxon>
        <taxon>Craniata</taxon>
        <taxon>Vertebrata</taxon>
        <taxon>Euteleostomi</taxon>
        <taxon>Mammalia</taxon>
        <taxon>Eutheria</taxon>
        <taxon>Laurasiatheria</taxon>
        <taxon>Perissodactyla</taxon>
        <taxon>Equidae</taxon>
        <taxon>Equus</taxon>
    </lineage>
</organism>
<evidence type="ECO:0000313" key="2">
    <source>
        <dbReference type="Proteomes" id="UP000694387"/>
    </source>
</evidence>
<dbReference type="GeneTree" id="ENSGT00900000142991"/>
<evidence type="ECO:0000313" key="1">
    <source>
        <dbReference type="Ensembl" id="ENSEASP00005024752.2"/>
    </source>
</evidence>
<dbReference type="Proteomes" id="UP000694387">
    <property type="component" value="Chromosome 14"/>
</dbReference>
<proteinExistence type="predicted"/>
<keyword evidence="2" id="KW-1185">Reference proteome</keyword>
<name>A0A8C4MJJ3_EQUAS</name>
<reference evidence="1" key="2">
    <citation type="submission" date="2025-08" db="UniProtKB">
        <authorList>
            <consortium name="Ensembl"/>
        </authorList>
    </citation>
    <scope>IDENTIFICATION</scope>
</reference>
<accession>A0A8C4MJJ3</accession>
<reference evidence="1 2" key="1">
    <citation type="journal article" date="2020" name="Nat. Commun.">
        <title>Donkey genomes provide new insights into domestication and selection for coat color.</title>
        <authorList>
            <person name="Wang"/>
            <person name="C."/>
            <person name="Li"/>
            <person name="H."/>
            <person name="Guo"/>
            <person name="Y."/>
            <person name="Huang"/>
            <person name="J."/>
            <person name="Sun"/>
            <person name="Y."/>
            <person name="Min"/>
            <person name="J."/>
            <person name="Wang"/>
            <person name="J."/>
            <person name="Fang"/>
            <person name="X."/>
            <person name="Zhao"/>
            <person name="Z."/>
            <person name="Wang"/>
            <person name="S."/>
            <person name="Zhang"/>
            <person name="Y."/>
            <person name="Liu"/>
            <person name="Q."/>
            <person name="Jiang"/>
            <person name="Q."/>
            <person name="Wang"/>
            <person name="X."/>
            <person name="Guo"/>
            <person name="Y."/>
            <person name="Yang"/>
            <person name="C."/>
            <person name="Wang"/>
            <person name="Y."/>
            <person name="Tian"/>
            <person name="F."/>
            <person name="Zhuang"/>
            <person name="G."/>
            <person name="Fan"/>
            <person name="Y."/>
            <person name="Gao"/>
            <person name="Q."/>
            <person name="Li"/>
            <person name="Y."/>
            <person name="Ju"/>
            <person name="Z."/>
            <person name="Li"/>
            <person name="J."/>
            <person name="Li"/>
            <person name="R."/>
            <person name="Hou"/>
            <person name="M."/>
            <person name="Yang"/>
            <person name="G."/>
            <person name="Liu"/>
            <person name="G."/>
            <person name="Liu"/>
            <person name="W."/>
            <person name="Guo"/>
            <person name="J."/>
            <person name="Pan"/>
            <person name="S."/>
            <person name="Fan"/>
            <person name="G."/>
            <person name="Zhang"/>
            <person name="W."/>
            <person name="Zhang"/>
            <person name="R."/>
            <person name="Yu"/>
            <person name="J."/>
            <person name="Zhang"/>
            <person name="X."/>
            <person name="Yin"/>
            <person name="Q."/>
            <person name="Ji"/>
            <person name="C."/>
            <person name="Jin"/>
            <person name="Y."/>
            <person name="Yue"/>
            <person name="G."/>
            <person name="Liu"/>
            <person name="M."/>
            <person name="Xu"/>
            <person name="J."/>
            <person name="Liu"/>
            <person name="S."/>
            <person name="Jordana"/>
            <person name="J."/>
            <person name="Noce"/>
            <person name="A."/>
            <person name="Amills"/>
            <person name="M."/>
            <person name="Wu"/>
            <person name="D.D."/>
            <person name="Li"/>
            <person name="S."/>
            <person name="Zhou"/>
            <person name="X. and Zhong"/>
            <person name="J."/>
        </authorList>
    </citation>
    <scope>NUCLEOTIDE SEQUENCE [LARGE SCALE GENOMIC DNA]</scope>
</reference>